<comment type="caution">
    <text evidence="3">The sequence shown here is derived from an EMBL/GenBank/DDBJ whole genome shotgun (WGS) entry which is preliminary data.</text>
</comment>
<dbReference type="SUPFAM" id="SSF48452">
    <property type="entry name" value="TPR-like"/>
    <property type="match status" value="1"/>
</dbReference>
<keyword evidence="1" id="KW-0677">Repeat</keyword>
<feature type="repeat" description="PPR" evidence="2">
    <location>
        <begin position="34"/>
        <end position="68"/>
    </location>
</feature>
<organism evidence="3">
    <name type="scientific">Sesamum calycinum</name>
    <dbReference type="NCBI Taxonomy" id="2727403"/>
    <lineage>
        <taxon>Eukaryota</taxon>
        <taxon>Viridiplantae</taxon>
        <taxon>Streptophyta</taxon>
        <taxon>Embryophyta</taxon>
        <taxon>Tracheophyta</taxon>
        <taxon>Spermatophyta</taxon>
        <taxon>Magnoliopsida</taxon>
        <taxon>eudicotyledons</taxon>
        <taxon>Gunneridae</taxon>
        <taxon>Pentapetalae</taxon>
        <taxon>asterids</taxon>
        <taxon>lamiids</taxon>
        <taxon>Lamiales</taxon>
        <taxon>Pedaliaceae</taxon>
        <taxon>Sesamum</taxon>
    </lineage>
</organism>
<dbReference type="FunFam" id="1.25.40.10:FF:000158">
    <property type="entry name" value="pentatricopeptide repeat-containing protein At2g33680"/>
    <property type="match status" value="1"/>
</dbReference>
<proteinExistence type="predicted"/>
<reference evidence="3" key="2">
    <citation type="journal article" date="2024" name="Plant">
        <title>Genomic evolution and insights into agronomic trait innovations of Sesamum species.</title>
        <authorList>
            <person name="Miao H."/>
            <person name="Wang L."/>
            <person name="Qu L."/>
            <person name="Liu H."/>
            <person name="Sun Y."/>
            <person name="Le M."/>
            <person name="Wang Q."/>
            <person name="Wei S."/>
            <person name="Zheng Y."/>
            <person name="Lin W."/>
            <person name="Duan Y."/>
            <person name="Cao H."/>
            <person name="Xiong S."/>
            <person name="Wang X."/>
            <person name="Wei L."/>
            <person name="Li C."/>
            <person name="Ma Q."/>
            <person name="Ju M."/>
            <person name="Zhao R."/>
            <person name="Li G."/>
            <person name="Mu C."/>
            <person name="Tian Q."/>
            <person name="Mei H."/>
            <person name="Zhang T."/>
            <person name="Gao T."/>
            <person name="Zhang H."/>
        </authorList>
    </citation>
    <scope>NUCLEOTIDE SEQUENCE</scope>
    <source>
        <strain evidence="3">KEN8</strain>
    </source>
</reference>
<dbReference type="Pfam" id="PF01535">
    <property type="entry name" value="PPR"/>
    <property type="match status" value="1"/>
</dbReference>
<dbReference type="PANTHER" id="PTHR47926">
    <property type="entry name" value="PENTATRICOPEPTIDE REPEAT-CONTAINING PROTEIN"/>
    <property type="match status" value="1"/>
</dbReference>
<dbReference type="GO" id="GO:0003723">
    <property type="term" value="F:RNA binding"/>
    <property type="evidence" value="ECO:0007669"/>
    <property type="project" value="InterPro"/>
</dbReference>
<dbReference type="GO" id="GO:0099402">
    <property type="term" value="P:plant organ development"/>
    <property type="evidence" value="ECO:0007669"/>
    <property type="project" value="UniProtKB-ARBA"/>
</dbReference>
<protein>
    <submittedName>
        <fullName evidence="3">Pentatricopeptide repeat-containing protein, mitochondrial</fullName>
    </submittedName>
</protein>
<dbReference type="GO" id="GO:0009451">
    <property type="term" value="P:RNA modification"/>
    <property type="evidence" value="ECO:0007669"/>
    <property type="project" value="InterPro"/>
</dbReference>
<evidence type="ECO:0000256" key="2">
    <source>
        <dbReference type="PROSITE-ProRule" id="PRU00708"/>
    </source>
</evidence>
<gene>
    <name evidence="3" type="ORF">Scaly_2415600</name>
</gene>
<dbReference type="InterPro" id="IPR002885">
    <property type="entry name" value="PPR_rpt"/>
</dbReference>
<evidence type="ECO:0000256" key="1">
    <source>
        <dbReference type="ARBA" id="ARBA00022737"/>
    </source>
</evidence>
<dbReference type="Pfam" id="PF20431">
    <property type="entry name" value="E_motif"/>
    <property type="match status" value="1"/>
</dbReference>
<evidence type="ECO:0000313" key="3">
    <source>
        <dbReference type="EMBL" id="KAL0324485.1"/>
    </source>
</evidence>
<dbReference type="PROSITE" id="PS51375">
    <property type="entry name" value="PPR"/>
    <property type="match status" value="3"/>
</dbReference>
<dbReference type="Gene3D" id="1.25.40.10">
    <property type="entry name" value="Tetratricopeptide repeat domain"/>
    <property type="match status" value="2"/>
</dbReference>
<dbReference type="NCBIfam" id="TIGR00756">
    <property type="entry name" value="PPR"/>
    <property type="match status" value="4"/>
</dbReference>
<dbReference type="InterPro" id="IPR046848">
    <property type="entry name" value="E_motif"/>
</dbReference>
<feature type="repeat" description="PPR" evidence="2">
    <location>
        <begin position="135"/>
        <end position="169"/>
    </location>
</feature>
<sequence>MFEKVSVVNSLINMYGKCGNLTMAQSLFHQTTQDIATWNSLISCYADSGHPFKALTLFDELISTGLKPNTATLVTLLSACAQIASVEKGRKIHDYIREQGFEYEVSLATGLVDMYAKCGQIDLAKEIFDSMDEKDVVSWNVMISSYGMHGHGKSAINVFQQMEENGARPNDLTFLAVLSACAHAGLVDEAKSLFDKMKEFSIIPTLKHYACMVDLYGRSACKMHNNAEMGIKIAKHAIETDPENDGYYILISDFYSSVEMWKEVEQVRRTMKDRGLMSIGRRDVLVPNDAADESCEQVYEKSNKRFCYKLQTLWEWQWVRFRSEVGPSDVAFEAIIGSRGGL</sequence>
<name>A0AAW2LZ77_9LAMI</name>
<dbReference type="InterPro" id="IPR046960">
    <property type="entry name" value="PPR_At4g14850-like_plant"/>
</dbReference>
<dbReference type="PANTHER" id="PTHR47926:SF397">
    <property type="entry name" value="(WILD MALAYSIAN BANANA) HYPOTHETICAL PROTEIN"/>
    <property type="match status" value="1"/>
</dbReference>
<feature type="repeat" description="PPR" evidence="2">
    <location>
        <begin position="170"/>
        <end position="204"/>
    </location>
</feature>
<reference evidence="3" key="1">
    <citation type="submission" date="2020-06" db="EMBL/GenBank/DDBJ databases">
        <authorList>
            <person name="Li T."/>
            <person name="Hu X."/>
            <person name="Zhang T."/>
            <person name="Song X."/>
            <person name="Zhang H."/>
            <person name="Dai N."/>
            <person name="Sheng W."/>
            <person name="Hou X."/>
            <person name="Wei L."/>
        </authorList>
    </citation>
    <scope>NUCLEOTIDE SEQUENCE</scope>
    <source>
        <strain evidence="3">KEN8</strain>
        <tissue evidence="3">Leaf</tissue>
    </source>
</reference>
<dbReference type="AlphaFoldDB" id="A0AAW2LZ77"/>
<dbReference type="EMBL" id="JACGWM010000015">
    <property type="protein sequence ID" value="KAL0324485.1"/>
    <property type="molecule type" value="Genomic_DNA"/>
</dbReference>
<dbReference type="InterPro" id="IPR011990">
    <property type="entry name" value="TPR-like_helical_dom_sf"/>
</dbReference>
<dbReference type="Pfam" id="PF13041">
    <property type="entry name" value="PPR_2"/>
    <property type="match status" value="2"/>
</dbReference>
<accession>A0AAW2LZ77</accession>